<dbReference type="Proteomes" id="UP000509667">
    <property type="component" value="Chromosome"/>
</dbReference>
<dbReference type="RefSeq" id="WP_179909694.1">
    <property type="nucleotide sequence ID" value="NZ_CP058910.1"/>
</dbReference>
<evidence type="ECO:0000313" key="1">
    <source>
        <dbReference type="EMBL" id="QLH79830.1"/>
    </source>
</evidence>
<dbReference type="AlphaFoldDB" id="A0A7D5T6V9"/>
<protein>
    <recommendedName>
        <fullName evidence="3">Site-specific integrase</fullName>
    </recommendedName>
</protein>
<dbReference type="OrthoDB" id="240960at2157"/>
<proteinExistence type="predicted"/>
<name>A0A7D5T6V9_9EURY</name>
<sequence length="154" mass="17832">MTESKPATPTARLGIYKQLDAVPESLRLGSYADRYDGTDIWSTWADQATATHTSQRYTTHVDRTARTWKQHMADRGRHHALARPLDIETWAETILDRCQPLSAYQIYFTKLEAFYEWLRYHPDHVHCYNPVLMAAAQHDAVATIWAAKIARREC</sequence>
<gene>
    <name evidence="1" type="ORF">HZS55_22145</name>
</gene>
<organism evidence="1 2">
    <name type="scientific">Halosimplex rubrum</name>
    <dbReference type="NCBI Taxonomy" id="869889"/>
    <lineage>
        <taxon>Archaea</taxon>
        <taxon>Methanobacteriati</taxon>
        <taxon>Methanobacteriota</taxon>
        <taxon>Stenosarchaea group</taxon>
        <taxon>Halobacteria</taxon>
        <taxon>Halobacteriales</taxon>
        <taxon>Haloarculaceae</taxon>
        <taxon>Halosimplex</taxon>
    </lineage>
</organism>
<keyword evidence="2" id="KW-1185">Reference proteome</keyword>
<dbReference type="EMBL" id="CP058910">
    <property type="protein sequence ID" value="QLH79830.1"/>
    <property type="molecule type" value="Genomic_DNA"/>
</dbReference>
<evidence type="ECO:0008006" key="3">
    <source>
        <dbReference type="Google" id="ProtNLM"/>
    </source>
</evidence>
<reference evidence="1 2" key="1">
    <citation type="submission" date="2020-07" db="EMBL/GenBank/DDBJ databases">
        <title>Halosimplex pelagicum sp. nov. and Halosimplex rubrum sp. nov., isolated from salted brown alga Laminaria, and emended description of the genus Halosimplex.</title>
        <authorList>
            <person name="Cui H."/>
        </authorList>
    </citation>
    <scope>NUCLEOTIDE SEQUENCE [LARGE SCALE GENOMIC DNA]</scope>
    <source>
        <strain evidence="1 2">R27</strain>
    </source>
</reference>
<accession>A0A7D5T6V9</accession>
<evidence type="ECO:0000313" key="2">
    <source>
        <dbReference type="Proteomes" id="UP000509667"/>
    </source>
</evidence>
<dbReference type="KEGG" id="hrr:HZS55_22145"/>
<dbReference type="GeneID" id="56080626"/>